<keyword evidence="5 7" id="KW-0472">Membrane</keyword>
<dbReference type="EMBL" id="FUYR01000001">
    <property type="protein sequence ID" value="SKB30645.1"/>
    <property type="molecule type" value="Genomic_DNA"/>
</dbReference>
<dbReference type="SUPFAM" id="SSF56935">
    <property type="entry name" value="Porins"/>
    <property type="match status" value="1"/>
</dbReference>
<dbReference type="GO" id="GO:0009279">
    <property type="term" value="C:cell outer membrane"/>
    <property type="evidence" value="ECO:0007669"/>
    <property type="project" value="UniProtKB-SubCell"/>
</dbReference>
<dbReference type="InterPro" id="IPR036942">
    <property type="entry name" value="Beta-barrel_TonB_sf"/>
</dbReference>
<dbReference type="FunFam" id="2.170.130.10:FF:000008">
    <property type="entry name" value="SusC/RagA family TonB-linked outer membrane protein"/>
    <property type="match status" value="1"/>
</dbReference>
<dbReference type="InterPro" id="IPR018247">
    <property type="entry name" value="EF_Hand_1_Ca_BS"/>
</dbReference>
<dbReference type="SUPFAM" id="SSF49464">
    <property type="entry name" value="Carboxypeptidase regulatory domain-like"/>
    <property type="match status" value="1"/>
</dbReference>
<evidence type="ECO:0000259" key="8">
    <source>
        <dbReference type="Pfam" id="PF07715"/>
    </source>
</evidence>
<dbReference type="NCBIfam" id="TIGR04057">
    <property type="entry name" value="SusC_RagA_signa"/>
    <property type="match status" value="1"/>
</dbReference>
<dbReference type="PROSITE" id="PS00018">
    <property type="entry name" value="EF_HAND_1"/>
    <property type="match status" value="1"/>
</dbReference>
<evidence type="ECO:0000256" key="2">
    <source>
        <dbReference type="ARBA" id="ARBA00022448"/>
    </source>
</evidence>
<dbReference type="Gene3D" id="2.60.40.1120">
    <property type="entry name" value="Carboxypeptidase-like, regulatory domain"/>
    <property type="match status" value="1"/>
</dbReference>
<comment type="subcellular location">
    <subcellularLocation>
        <location evidence="1 7">Cell outer membrane</location>
        <topology evidence="1 7">Multi-pass membrane protein</topology>
    </subcellularLocation>
</comment>
<proteinExistence type="inferred from homology"/>
<evidence type="ECO:0000313" key="9">
    <source>
        <dbReference type="EMBL" id="SKB30645.1"/>
    </source>
</evidence>
<keyword evidence="3 7" id="KW-1134">Transmembrane beta strand</keyword>
<dbReference type="InterPro" id="IPR023997">
    <property type="entry name" value="TonB-dep_OMP_SusC/RagA_CS"/>
</dbReference>
<reference evidence="10" key="1">
    <citation type="submission" date="2017-02" db="EMBL/GenBank/DDBJ databases">
        <authorList>
            <person name="Varghese N."/>
            <person name="Submissions S."/>
        </authorList>
    </citation>
    <scope>NUCLEOTIDE SEQUENCE [LARGE SCALE GENOMIC DNA]</scope>
    <source>
        <strain evidence="10">DSM 22385</strain>
    </source>
</reference>
<evidence type="ECO:0000256" key="4">
    <source>
        <dbReference type="ARBA" id="ARBA00022692"/>
    </source>
</evidence>
<evidence type="ECO:0000313" key="10">
    <source>
        <dbReference type="Proteomes" id="UP000189981"/>
    </source>
</evidence>
<dbReference type="InterPro" id="IPR023996">
    <property type="entry name" value="TonB-dep_OMP_SusC/RagA"/>
</dbReference>
<evidence type="ECO:0000256" key="5">
    <source>
        <dbReference type="ARBA" id="ARBA00023136"/>
    </source>
</evidence>
<name>A0A1T5A6X7_9SPHI</name>
<dbReference type="InterPro" id="IPR008969">
    <property type="entry name" value="CarboxyPept-like_regulatory"/>
</dbReference>
<protein>
    <submittedName>
        <fullName evidence="9">TonB-linked outer membrane protein, SusC/RagA family</fullName>
    </submittedName>
</protein>
<sequence length="1063" mass="115775">MLKIYTMNFKKQRLLPAIAGVGMLIVLLFSLPKQVLSQNLKTVTGRVTDAGEPLPGATVKVKGTNRGTTTLQNGTFTIQAANNETLVVGFLGMKTQEVVVGTRTAINIALEVESSSLSEVVVVGYGSVKKPDLTGSVGVVPVEDMTKAPVGSFADALAGRVAGVQVTASDGQPGGGVNITIRGAGSLTQSTAPLYVVDGMPIEGLAPESINPEEIESMTILKDASSTAIYGARGANGVILIQTKRGKAGKPVLSFSSSLGLQATPKKMELMSPYEFIKYQQELNPTLATTTGYFAYDPALGRNKTLDDYKDVEGINFQDHVLRTGGININNLSLRGGTEQSRYSISGSLTDVSGTIINTGSNRYSGRITLDQNISNKIKAGITGNYSGFSQSGQVVNQGAIQSTPTAYVLARTWMYRPITPKANLDLLEEVLDPDAVNASDFRVNPFIDLENQHQIVKNNILDGNGFVTYDITKDLQFKSTAIVRLDKEFQERFYNSKTSQGGPSPSNTNGVNGSVRSILQNSFTNENTLNYKKTFNTDHTITGFGLFSINTVNTANDGYSGRLLPNENLGIDGLDEGVSYNPVSSSSRNRLASYATRWDYSYKSKYLVTALFRADGSSKFINHWGYFPGAAVAWNMQKEGFFAKAFPGVTTSKLRASYGSNGNNRVGDFDTYRRLAQTLDGYSFNNGSPSGAINVSAVGNPELQWEKVNLLDMGYELGLFKGRVNFEVDVYRKTTENLLLNATLPPTTGYSSAIKNIGRLRNDGLEFTLNTVNINKKDFGWESNINISFNKNKVMQLTRGQQSLNSNVAYVSQFTRALYTAEIGKPAGLMIGYIWDGNYQYSDFDETSPGVYVLKPGVSTNGAARNAVFPGDIKYKDLNGDGTMTDADFAIIGRGQPIHTGGFSNNFTYKAFSLNVFMQWSYGNDIYNANRLLLEGNSNGYANINQFASYVNRWSPENQTNENYRTRGQGPIGFFSSRVVEDGSYLRLKTVALNYVLPSKLIQKAYLSSLSFNLAAQNLWTLTNYSGMDPEVSTRNNVLTPGYDYSSYPKSPTLAFGIKASF</sequence>
<evidence type="ECO:0000256" key="3">
    <source>
        <dbReference type="ARBA" id="ARBA00022452"/>
    </source>
</evidence>
<gene>
    <name evidence="9" type="ORF">SAMN05661099_0391</name>
</gene>
<organism evidence="9 10">
    <name type="scientific">Daejeonella lutea</name>
    <dbReference type="NCBI Taxonomy" id="572036"/>
    <lineage>
        <taxon>Bacteria</taxon>
        <taxon>Pseudomonadati</taxon>
        <taxon>Bacteroidota</taxon>
        <taxon>Sphingobacteriia</taxon>
        <taxon>Sphingobacteriales</taxon>
        <taxon>Sphingobacteriaceae</taxon>
        <taxon>Daejeonella</taxon>
    </lineage>
</organism>
<dbReference type="Gene3D" id="2.170.130.10">
    <property type="entry name" value="TonB-dependent receptor, plug domain"/>
    <property type="match status" value="1"/>
</dbReference>
<dbReference type="AlphaFoldDB" id="A0A1T5A6X7"/>
<dbReference type="PROSITE" id="PS52016">
    <property type="entry name" value="TONB_DEPENDENT_REC_3"/>
    <property type="match status" value="1"/>
</dbReference>
<dbReference type="Pfam" id="PF13715">
    <property type="entry name" value="CarbopepD_reg_2"/>
    <property type="match status" value="1"/>
</dbReference>
<dbReference type="Proteomes" id="UP000189981">
    <property type="component" value="Unassembled WGS sequence"/>
</dbReference>
<comment type="similarity">
    <text evidence="7">Belongs to the TonB-dependent receptor family.</text>
</comment>
<keyword evidence="4 7" id="KW-0812">Transmembrane</keyword>
<dbReference type="STRING" id="572036.SAMN05661099_0391"/>
<evidence type="ECO:0000256" key="1">
    <source>
        <dbReference type="ARBA" id="ARBA00004571"/>
    </source>
</evidence>
<keyword evidence="10" id="KW-1185">Reference proteome</keyword>
<accession>A0A1T5A6X7</accession>
<keyword evidence="6 7" id="KW-0998">Cell outer membrane</keyword>
<evidence type="ECO:0000256" key="6">
    <source>
        <dbReference type="ARBA" id="ARBA00023237"/>
    </source>
</evidence>
<dbReference type="InterPro" id="IPR037066">
    <property type="entry name" value="Plug_dom_sf"/>
</dbReference>
<feature type="domain" description="TonB-dependent receptor plug" evidence="8">
    <location>
        <begin position="132"/>
        <end position="238"/>
    </location>
</feature>
<dbReference type="InterPro" id="IPR039426">
    <property type="entry name" value="TonB-dep_rcpt-like"/>
</dbReference>
<dbReference type="Pfam" id="PF07715">
    <property type="entry name" value="Plug"/>
    <property type="match status" value="1"/>
</dbReference>
<dbReference type="InterPro" id="IPR012910">
    <property type="entry name" value="Plug_dom"/>
</dbReference>
<keyword evidence="2 7" id="KW-0813">Transport</keyword>
<dbReference type="Gene3D" id="2.40.170.20">
    <property type="entry name" value="TonB-dependent receptor, beta-barrel domain"/>
    <property type="match status" value="1"/>
</dbReference>
<evidence type="ECO:0000256" key="7">
    <source>
        <dbReference type="PROSITE-ProRule" id="PRU01360"/>
    </source>
</evidence>
<dbReference type="NCBIfam" id="TIGR04056">
    <property type="entry name" value="OMP_RagA_SusC"/>
    <property type="match status" value="1"/>
</dbReference>